<gene>
    <name evidence="1" type="ORF">PACLA_8A008045</name>
</gene>
<name>A0A6S7IE65_PARCT</name>
<comment type="caution">
    <text evidence="1">The sequence shown here is derived from an EMBL/GenBank/DDBJ whole genome shotgun (WGS) entry which is preliminary data.</text>
</comment>
<sequence length="55" mass="6848">LWKPRRISSQMKQYNADMSHCQYMFSKGKKRQWSHIKILKDSPRQYEYILQLIMK</sequence>
<dbReference type="AlphaFoldDB" id="A0A6S7IE65"/>
<protein>
    <submittedName>
        <fullName evidence="1">Uncharacterized protein</fullName>
    </submittedName>
</protein>
<dbReference type="Proteomes" id="UP001152795">
    <property type="component" value="Unassembled WGS sequence"/>
</dbReference>
<proteinExistence type="predicted"/>
<accession>A0A6S7IE65</accession>
<evidence type="ECO:0000313" key="2">
    <source>
        <dbReference type="Proteomes" id="UP001152795"/>
    </source>
</evidence>
<feature type="non-terminal residue" evidence="1">
    <location>
        <position position="1"/>
    </location>
</feature>
<feature type="non-terminal residue" evidence="1">
    <location>
        <position position="55"/>
    </location>
</feature>
<reference evidence="1" key="1">
    <citation type="submission" date="2020-04" db="EMBL/GenBank/DDBJ databases">
        <authorList>
            <person name="Alioto T."/>
            <person name="Alioto T."/>
            <person name="Gomez Garrido J."/>
        </authorList>
    </citation>
    <scope>NUCLEOTIDE SEQUENCE</scope>
    <source>
        <strain evidence="1">A484AB</strain>
    </source>
</reference>
<evidence type="ECO:0000313" key="1">
    <source>
        <dbReference type="EMBL" id="CAB4015747.1"/>
    </source>
</evidence>
<organism evidence="1 2">
    <name type="scientific">Paramuricea clavata</name>
    <name type="common">Red gorgonian</name>
    <name type="synonym">Violescent sea-whip</name>
    <dbReference type="NCBI Taxonomy" id="317549"/>
    <lineage>
        <taxon>Eukaryota</taxon>
        <taxon>Metazoa</taxon>
        <taxon>Cnidaria</taxon>
        <taxon>Anthozoa</taxon>
        <taxon>Octocorallia</taxon>
        <taxon>Malacalcyonacea</taxon>
        <taxon>Plexauridae</taxon>
        <taxon>Paramuricea</taxon>
    </lineage>
</organism>
<keyword evidence="2" id="KW-1185">Reference proteome</keyword>
<dbReference type="EMBL" id="CACRXK020008828">
    <property type="protein sequence ID" value="CAB4015747.1"/>
    <property type="molecule type" value="Genomic_DNA"/>
</dbReference>